<accession>A0ABV8A3T6</accession>
<organism evidence="2 3">
    <name type="scientific">Deinococcus antarcticus</name>
    <dbReference type="NCBI Taxonomy" id="1298767"/>
    <lineage>
        <taxon>Bacteria</taxon>
        <taxon>Thermotogati</taxon>
        <taxon>Deinococcota</taxon>
        <taxon>Deinococci</taxon>
        <taxon>Deinococcales</taxon>
        <taxon>Deinococcaceae</taxon>
        <taxon>Deinococcus</taxon>
    </lineage>
</organism>
<sequence>MENNTTIRTFRYRLYPTKPQEAAMFETLRLTRMLYNAGLEQRRE</sequence>
<evidence type="ECO:0000313" key="2">
    <source>
        <dbReference type="EMBL" id="MFC3859949.1"/>
    </source>
</evidence>
<proteinExistence type="predicted"/>
<comment type="caution">
    <text evidence="2">The sequence shown here is derived from an EMBL/GenBank/DDBJ whole genome shotgun (WGS) entry which is preliminary data.</text>
</comment>
<reference evidence="3" key="1">
    <citation type="journal article" date="2019" name="Int. J. Syst. Evol. Microbiol.">
        <title>The Global Catalogue of Microorganisms (GCM) 10K type strain sequencing project: providing services to taxonomists for standard genome sequencing and annotation.</title>
        <authorList>
            <consortium name="The Broad Institute Genomics Platform"/>
            <consortium name="The Broad Institute Genome Sequencing Center for Infectious Disease"/>
            <person name="Wu L."/>
            <person name="Ma J."/>
        </authorList>
    </citation>
    <scope>NUCLEOTIDE SEQUENCE [LARGE SCALE GENOMIC DNA]</scope>
    <source>
        <strain evidence="3">CCTCC AB 2013263</strain>
    </source>
</reference>
<feature type="domain" description="Transposase putative helix-turn-helix" evidence="1">
    <location>
        <begin position="7"/>
        <end position="44"/>
    </location>
</feature>
<dbReference type="RefSeq" id="WP_380076108.1">
    <property type="nucleotide sequence ID" value="NZ_JBHRZF010000036.1"/>
</dbReference>
<dbReference type="Pfam" id="PF12323">
    <property type="entry name" value="HTH_OrfB_IS605"/>
    <property type="match status" value="1"/>
</dbReference>
<dbReference type="Proteomes" id="UP001595748">
    <property type="component" value="Unassembled WGS sequence"/>
</dbReference>
<name>A0ABV8A3T6_9DEIO</name>
<gene>
    <name evidence="2" type="ORF">ACFOPQ_04105</name>
</gene>
<dbReference type="EMBL" id="JBHRZF010000036">
    <property type="protein sequence ID" value="MFC3859949.1"/>
    <property type="molecule type" value="Genomic_DNA"/>
</dbReference>
<evidence type="ECO:0000259" key="1">
    <source>
        <dbReference type="Pfam" id="PF12323"/>
    </source>
</evidence>
<protein>
    <submittedName>
        <fullName evidence="2">Helix-turn-helix domain-containing protein</fullName>
    </submittedName>
</protein>
<evidence type="ECO:0000313" key="3">
    <source>
        <dbReference type="Proteomes" id="UP001595748"/>
    </source>
</evidence>
<keyword evidence="3" id="KW-1185">Reference proteome</keyword>
<dbReference type="InterPro" id="IPR021027">
    <property type="entry name" value="Transposase_put_HTH"/>
</dbReference>
<feature type="non-terminal residue" evidence="2">
    <location>
        <position position="44"/>
    </location>
</feature>